<dbReference type="Gene3D" id="1.20.1250.20">
    <property type="entry name" value="MFS general substrate transporter like domains"/>
    <property type="match status" value="1"/>
</dbReference>
<comment type="caution">
    <text evidence="7">The sequence shown here is derived from an EMBL/GenBank/DDBJ whole genome shotgun (WGS) entry which is preliminary data.</text>
</comment>
<keyword evidence="5 6" id="KW-0472">Membrane</keyword>
<proteinExistence type="predicted"/>
<keyword evidence="2" id="KW-0813">Transport</keyword>
<evidence type="ECO:0000256" key="1">
    <source>
        <dbReference type="ARBA" id="ARBA00004429"/>
    </source>
</evidence>
<dbReference type="InterPro" id="IPR036259">
    <property type="entry name" value="MFS_trans_sf"/>
</dbReference>
<evidence type="ECO:0000256" key="3">
    <source>
        <dbReference type="ARBA" id="ARBA00022692"/>
    </source>
</evidence>
<feature type="transmembrane region" description="Helical" evidence="6">
    <location>
        <begin position="20"/>
        <end position="41"/>
    </location>
</feature>
<feature type="transmembrane region" description="Helical" evidence="6">
    <location>
        <begin position="120"/>
        <end position="140"/>
    </location>
</feature>
<dbReference type="PANTHER" id="PTHR23501:SF191">
    <property type="entry name" value="VACUOLAR BASIC AMINO ACID TRANSPORTER 4"/>
    <property type="match status" value="1"/>
</dbReference>
<dbReference type="SUPFAM" id="SSF103473">
    <property type="entry name" value="MFS general substrate transporter"/>
    <property type="match status" value="1"/>
</dbReference>
<comment type="subcellular location">
    <subcellularLocation>
        <location evidence="1">Cell inner membrane</location>
        <topology evidence="1">Multi-pass membrane protein</topology>
    </subcellularLocation>
</comment>
<dbReference type="EMBL" id="JACBZM010000002">
    <property type="protein sequence ID" value="NYI47793.1"/>
    <property type="molecule type" value="Genomic_DNA"/>
</dbReference>
<feature type="transmembrane region" description="Helical" evidence="6">
    <location>
        <begin position="90"/>
        <end position="108"/>
    </location>
</feature>
<evidence type="ECO:0000256" key="4">
    <source>
        <dbReference type="ARBA" id="ARBA00022989"/>
    </source>
</evidence>
<protein>
    <submittedName>
        <fullName evidence="7">MFS-type transporter involved in bile tolerance (Atg22 family)</fullName>
    </submittedName>
</protein>
<evidence type="ECO:0000313" key="8">
    <source>
        <dbReference type="Proteomes" id="UP000562045"/>
    </source>
</evidence>
<dbReference type="AlphaFoldDB" id="A0A7Y9ZNX6"/>
<sequence>MLMFGATITIFQILVATLWTFAYLLGPALAGVVLIFVRMELKTEHPFLDFRMLATNPALVRTYLRIVLTFVLIYGVIFGVTPWLQDGRGLTASAAGLLFLVMSGVAAVTSFMGTWGSRPYWALLIPALALLAGSLAMVVLDSATSILHIGCMMALFGIANGMAQVANQIIVYQVSPPTQVGASAGMSRTAQYLGAMIATGVITVAFSEGGHQPGIEQLALILISVSAILVIVTTVDPSLRRQTDS</sequence>
<dbReference type="PANTHER" id="PTHR23501">
    <property type="entry name" value="MAJOR FACILITATOR SUPERFAMILY"/>
    <property type="match status" value="1"/>
</dbReference>
<dbReference type="InterPro" id="IPR011701">
    <property type="entry name" value="MFS"/>
</dbReference>
<keyword evidence="4 6" id="KW-1133">Transmembrane helix</keyword>
<evidence type="ECO:0000313" key="7">
    <source>
        <dbReference type="EMBL" id="NYI47793.1"/>
    </source>
</evidence>
<feature type="transmembrane region" description="Helical" evidence="6">
    <location>
        <begin position="62"/>
        <end position="84"/>
    </location>
</feature>
<evidence type="ECO:0000256" key="2">
    <source>
        <dbReference type="ARBA" id="ARBA00022448"/>
    </source>
</evidence>
<feature type="transmembrane region" description="Helical" evidence="6">
    <location>
        <begin position="218"/>
        <end position="239"/>
    </location>
</feature>
<name>A0A7Y9ZNX6_9ACTN</name>
<feature type="transmembrane region" description="Helical" evidence="6">
    <location>
        <begin position="190"/>
        <end position="206"/>
    </location>
</feature>
<gene>
    <name evidence="7" type="ORF">BJ993_004939</name>
</gene>
<reference evidence="7 8" key="1">
    <citation type="submission" date="2020-07" db="EMBL/GenBank/DDBJ databases">
        <title>Sequencing the genomes of 1000 actinobacteria strains.</title>
        <authorList>
            <person name="Klenk H.-P."/>
        </authorList>
    </citation>
    <scope>NUCLEOTIDE SEQUENCE [LARGE SCALE GENOMIC DNA]</scope>
    <source>
        <strain evidence="7 8">DSM 15131</strain>
    </source>
</reference>
<dbReference type="Proteomes" id="UP000562045">
    <property type="component" value="Unassembled WGS sequence"/>
</dbReference>
<keyword evidence="3 6" id="KW-0812">Transmembrane</keyword>
<dbReference type="GO" id="GO:0005886">
    <property type="term" value="C:plasma membrane"/>
    <property type="evidence" value="ECO:0007669"/>
    <property type="project" value="UniProtKB-SubCell"/>
</dbReference>
<feature type="transmembrane region" description="Helical" evidence="6">
    <location>
        <begin position="146"/>
        <end position="170"/>
    </location>
</feature>
<dbReference type="GO" id="GO:0022857">
    <property type="term" value="F:transmembrane transporter activity"/>
    <property type="evidence" value="ECO:0007669"/>
    <property type="project" value="InterPro"/>
</dbReference>
<evidence type="ECO:0000256" key="6">
    <source>
        <dbReference type="SAM" id="Phobius"/>
    </source>
</evidence>
<accession>A0A7Y9ZNX6</accession>
<organism evidence="7 8">
    <name type="scientific">Nocardioides aromaticivorans</name>
    <dbReference type="NCBI Taxonomy" id="200618"/>
    <lineage>
        <taxon>Bacteria</taxon>
        <taxon>Bacillati</taxon>
        <taxon>Actinomycetota</taxon>
        <taxon>Actinomycetes</taxon>
        <taxon>Propionibacteriales</taxon>
        <taxon>Nocardioidaceae</taxon>
        <taxon>Nocardioides</taxon>
    </lineage>
</organism>
<dbReference type="Pfam" id="PF07690">
    <property type="entry name" value="MFS_1"/>
    <property type="match status" value="1"/>
</dbReference>
<evidence type="ECO:0000256" key="5">
    <source>
        <dbReference type="ARBA" id="ARBA00023136"/>
    </source>
</evidence>